<proteinExistence type="inferred from homology"/>
<dbReference type="InParanoid" id="A0A2T3AET0"/>
<comment type="similarity">
    <text evidence="3">Belongs to the EFG1 family.</text>
</comment>
<dbReference type="InterPro" id="IPR050786">
    <property type="entry name" value="EFG1_rRNA-proc"/>
</dbReference>
<feature type="compositionally biased region" description="Basic and acidic residues" evidence="10">
    <location>
        <begin position="238"/>
        <end position="251"/>
    </location>
</feature>
<dbReference type="PANTHER" id="PTHR33911">
    <property type="entry name" value="RRNA-PROCESSING PROTEIN EFG1"/>
    <property type="match status" value="1"/>
</dbReference>
<evidence type="ECO:0000256" key="8">
    <source>
        <dbReference type="ARBA" id="ARBA00023242"/>
    </source>
</evidence>
<dbReference type="GO" id="GO:0030688">
    <property type="term" value="C:preribosome, small subunit precursor"/>
    <property type="evidence" value="ECO:0007669"/>
    <property type="project" value="TreeGrafter"/>
</dbReference>
<keyword evidence="6" id="KW-0698">rRNA processing</keyword>
<evidence type="ECO:0000313" key="12">
    <source>
        <dbReference type="Proteomes" id="UP000241462"/>
    </source>
</evidence>
<feature type="compositionally biased region" description="Polar residues" evidence="10">
    <location>
        <begin position="39"/>
        <end position="50"/>
    </location>
</feature>
<feature type="compositionally biased region" description="Basic and acidic residues" evidence="10">
    <location>
        <begin position="271"/>
        <end position="283"/>
    </location>
</feature>
<feature type="coiled-coil region" evidence="9">
    <location>
        <begin position="74"/>
        <end position="132"/>
    </location>
</feature>
<dbReference type="Proteomes" id="UP000241462">
    <property type="component" value="Unassembled WGS sequence"/>
</dbReference>
<dbReference type="FunCoup" id="A0A2T3AET0">
    <property type="interactions" value="151"/>
</dbReference>
<reference evidence="11 12" key="1">
    <citation type="journal article" date="2018" name="Mycol. Prog.">
        <title>Coniella lustricola, a new species from submerged detritus.</title>
        <authorList>
            <person name="Raudabaugh D.B."/>
            <person name="Iturriaga T."/>
            <person name="Carver A."/>
            <person name="Mondo S."/>
            <person name="Pangilinan J."/>
            <person name="Lipzen A."/>
            <person name="He G."/>
            <person name="Amirebrahimi M."/>
            <person name="Grigoriev I.V."/>
            <person name="Miller A.N."/>
        </authorList>
    </citation>
    <scope>NUCLEOTIDE SEQUENCE [LARGE SCALE GENOMIC DNA]</scope>
    <source>
        <strain evidence="11 12">B22-T-1</strain>
    </source>
</reference>
<dbReference type="GO" id="GO:0005730">
    <property type="term" value="C:nucleolus"/>
    <property type="evidence" value="ECO:0007669"/>
    <property type="project" value="UniProtKB-SubCell"/>
</dbReference>
<gene>
    <name evidence="11" type="ORF">BD289DRAFT_480704</name>
</gene>
<comment type="function">
    <text evidence="1">Involved in rRNA processing.</text>
</comment>
<feature type="region of interest" description="Disordered" evidence="10">
    <location>
        <begin position="213"/>
        <end position="295"/>
    </location>
</feature>
<evidence type="ECO:0000313" key="11">
    <source>
        <dbReference type="EMBL" id="PSR94255.1"/>
    </source>
</evidence>
<feature type="region of interest" description="Disordered" evidence="10">
    <location>
        <begin position="1"/>
        <end position="54"/>
    </location>
</feature>
<evidence type="ECO:0000256" key="5">
    <source>
        <dbReference type="ARBA" id="ARBA00019827"/>
    </source>
</evidence>
<accession>A0A2T3AET0</accession>
<evidence type="ECO:0000256" key="2">
    <source>
        <dbReference type="ARBA" id="ARBA00004604"/>
    </source>
</evidence>
<dbReference type="OrthoDB" id="47732at2759"/>
<evidence type="ECO:0000256" key="10">
    <source>
        <dbReference type="SAM" id="MobiDB-lite"/>
    </source>
</evidence>
<dbReference type="AlphaFoldDB" id="A0A2T3AET0"/>
<feature type="compositionally biased region" description="Basic residues" evidence="10">
    <location>
        <begin position="22"/>
        <end position="33"/>
    </location>
</feature>
<keyword evidence="12" id="KW-1185">Reference proteome</keyword>
<evidence type="ECO:0000256" key="6">
    <source>
        <dbReference type="ARBA" id="ARBA00022552"/>
    </source>
</evidence>
<keyword evidence="7 9" id="KW-0175">Coiled coil</keyword>
<evidence type="ECO:0000256" key="3">
    <source>
        <dbReference type="ARBA" id="ARBA00006916"/>
    </source>
</evidence>
<name>A0A2T3AET0_9PEZI</name>
<organism evidence="11 12">
    <name type="scientific">Coniella lustricola</name>
    <dbReference type="NCBI Taxonomy" id="2025994"/>
    <lineage>
        <taxon>Eukaryota</taxon>
        <taxon>Fungi</taxon>
        <taxon>Dikarya</taxon>
        <taxon>Ascomycota</taxon>
        <taxon>Pezizomycotina</taxon>
        <taxon>Sordariomycetes</taxon>
        <taxon>Sordariomycetidae</taxon>
        <taxon>Diaporthales</taxon>
        <taxon>Schizoparmaceae</taxon>
        <taxon>Coniella</taxon>
    </lineage>
</organism>
<evidence type="ECO:0000256" key="9">
    <source>
        <dbReference type="SAM" id="Coils"/>
    </source>
</evidence>
<dbReference type="PANTHER" id="PTHR33911:SF1">
    <property type="entry name" value="RRNA-PROCESSING PROTEIN EFG1"/>
    <property type="match status" value="1"/>
</dbReference>
<feature type="compositionally biased region" description="Polar residues" evidence="10">
    <location>
        <begin position="219"/>
        <end position="236"/>
    </location>
</feature>
<dbReference type="EMBL" id="KZ678400">
    <property type="protein sequence ID" value="PSR94255.1"/>
    <property type="molecule type" value="Genomic_DNA"/>
</dbReference>
<evidence type="ECO:0000256" key="1">
    <source>
        <dbReference type="ARBA" id="ARBA00002773"/>
    </source>
</evidence>
<dbReference type="STRING" id="2025994.A0A2T3AET0"/>
<comment type="subcellular location">
    <subcellularLocation>
        <location evidence="2">Nucleus</location>
        <location evidence="2">Nucleolus</location>
    </subcellularLocation>
</comment>
<protein>
    <recommendedName>
        <fullName evidence="4">rRNA-processing protein EFG1</fullName>
    </recommendedName>
    <alternativeName>
        <fullName evidence="5">rRNA-processing protein efg1</fullName>
    </alternativeName>
</protein>
<keyword evidence="8" id="KW-0539">Nucleus</keyword>
<evidence type="ECO:0000256" key="7">
    <source>
        <dbReference type="ARBA" id="ARBA00023054"/>
    </source>
</evidence>
<sequence length="295" mass="34171">MASKRSYAEVEASGASRDGAYKKRKPFSSHHKSSREGYDSNSAANGQTLNEVKKRARDIERRFARGVDLPSDVQRNLQLELAHCKKQIEDLQHKKKRNDMISRYHKVRFFERQKAERFKKQLKKRLDNAVDTQEDKTQLEEDFHRADVDWHYTKYFPFMERYISLYPAGQVRDDAGEEPTAKRALRLERPPVWKEIEEAMKQGQDALDRIQERRLEPPNTATSAVETAAPIQTSRNSKGKEAKSDKGDRPQQKAKAAKPTEVQGNRRERRRALAEGKQQHQAEDQDSGNDSDFFG</sequence>
<evidence type="ECO:0000256" key="4">
    <source>
        <dbReference type="ARBA" id="ARBA00018689"/>
    </source>
</evidence>
<dbReference type="GO" id="GO:0000462">
    <property type="term" value="P:maturation of SSU-rRNA from tricistronic rRNA transcript (SSU-rRNA, 5.8S rRNA, LSU-rRNA)"/>
    <property type="evidence" value="ECO:0007669"/>
    <property type="project" value="TreeGrafter"/>
</dbReference>
<dbReference type="Pfam" id="PF10153">
    <property type="entry name" value="Efg1"/>
    <property type="match status" value="1"/>
</dbReference>
<dbReference type="InterPro" id="IPR019310">
    <property type="entry name" value="Efg1"/>
</dbReference>